<name>A0A369TGG0_9PROT</name>
<gene>
    <name evidence="1" type="ORF">DRB17_10525</name>
</gene>
<proteinExistence type="predicted"/>
<organism evidence="1 2">
    <name type="scientific">Ferruginivarius sediminum</name>
    <dbReference type="NCBI Taxonomy" id="2661937"/>
    <lineage>
        <taxon>Bacteria</taxon>
        <taxon>Pseudomonadati</taxon>
        <taxon>Pseudomonadota</taxon>
        <taxon>Alphaproteobacteria</taxon>
        <taxon>Rhodospirillales</taxon>
        <taxon>Rhodospirillaceae</taxon>
        <taxon>Ferruginivarius</taxon>
    </lineage>
</organism>
<protein>
    <recommendedName>
        <fullName evidence="3">ACT domain-containing protein</fullName>
    </recommendedName>
</protein>
<evidence type="ECO:0008006" key="3">
    <source>
        <dbReference type="Google" id="ProtNLM"/>
    </source>
</evidence>
<dbReference type="EMBL" id="QPMH01000008">
    <property type="protein sequence ID" value="RDD61996.1"/>
    <property type="molecule type" value="Genomic_DNA"/>
</dbReference>
<dbReference type="Proteomes" id="UP000253941">
    <property type="component" value="Unassembled WGS sequence"/>
</dbReference>
<dbReference type="AlphaFoldDB" id="A0A369TGG0"/>
<reference evidence="1 2" key="1">
    <citation type="submission" date="2018-07" db="EMBL/GenBank/DDBJ databases">
        <title>Venubactetium sediminum gen. nov., sp. nov., isolated from a marine solar saltern.</title>
        <authorList>
            <person name="Wang S."/>
        </authorList>
    </citation>
    <scope>NUCLEOTIDE SEQUENCE [LARGE SCALE GENOMIC DNA]</scope>
    <source>
        <strain evidence="1 2">WD2A32</strain>
    </source>
</reference>
<accession>A0A369TGG0</accession>
<evidence type="ECO:0000313" key="2">
    <source>
        <dbReference type="Proteomes" id="UP000253941"/>
    </source>
</evidence>
<evidence type="ECO:0000313" key="1">
    <source>
        <dbReference type="EMBL" id="RDD61996.1"/>
    </source>
</evidence>
<sequence>MTCFSLRAAVEPGVMPRVLELFAKRNLVPDRWHSDVVGTARDELSIDLQVSDLTPETGAYIARCLRQIWGVEAVLTSEKRFA</sequence>
<keyword evidence="2" id="KW-1185">Reference proteome</keyword>
<comment type="caution">
    <text evidence="1">The sequence shown here is derived from an EMBL/GenBank/DDBJ whole genome shotgun (WGS) entry which is preliminary data.</text>
</comment>